<dbReference type="AlphaFoldDB" id="A0A4Q0VTW2"/>
<accession>A0A4Q0VTW2</accession>
<evidence type="ECO:0000256" key="9">
    <source>
        <dbReference type="PIRNR" id="PIRNR003128"/>
    </source>
</evidence>
<evidence type="ECO:0000259" key="10">
    <source>
        <dbReference type="Pfam" id="PF02463"/>
    </source>
</evidence>
<dbReference type="GO" id="GO:0043590">
    <property type="term" value="C:bacterial nucleoid"/>
    <property type="evidence" value="ECO:0007669"/>
    <property type="project" value="TreeGrafter"/>
</dbReference>
<dbReference type="NCBIfam" id="NF008121">
    <property type="entry name" value="PRK10869.1"/>
    <property type="match status" value="1"/>
</dbReference>
<evidence type="ECO:0000256" key="6">
    <source>
        <dbReference type="ARBA" id="ARBA00022840"/>
    </source>
</evidence>
<keyword evidence="6" id="KW-0067">ATP-binding</keyword>
<dbReference type="EMBL" id="QOUX01000045">
    <property type="protein sequence ID" value="RXI99524.1"/>
    <property type="molecule type" value="Genomic_DNA"/>
</dbReference>
<dbReference type="FunFam" id="3.40.50.300:FF:000356">
    <property type="entry name" value="DNA repair protein RecN"/>
    <property type="match status" value="1"/>
</dbReference>
<organism evidence="11 12">
    <name type="scientific">Anaerobacillus alkaliphilus</name>
    <dbReference type="NCBI Taxonomy" id="1548597"/>
    <lineage>
        <taxon>Bacteria</taxon>
        <taxon>Bacillati</taxon>
        <taxon>Bacillota</taxon>
        <taxon>Bacilli</taxon>
        <taxon>Bacillales</taxon>
        <taxon>Bacillaceae</taxon>
        <taxon>Anaerobacillus</taxon>
    </lineage>
</organism>
<evidence type="ECO:0000256" key="7">
    <source>
        <dbReference type="ARBA" id="ARBA00023204"/>
    </source>
</evidence>
<dbReference type="NCBIfam" id="TIGR00634">
    <property type="entry name" value="recN"/>
    <property type="match status" value="1"/>
</dbReference>
<evidence type="ECO:0000313" key="11">
    <source>
        <dbReference type="EMBL" id="RXI99524.1"/>
    </source>
</evidence>
<dbReference type="InterPro" id="IPR004604">
    <property type="entry name" value="DNA_recomb/repair_RecN"/>
</dbReference>
<evidence type="ECO:0000256" key="1">
    <source>
        <dbReference type="ARBA" id="ARBA00003618"/>
    </source>
</evidence>
<dbReference type="GO" id="GO:0009432">
    <property type="term" value="P:SOS response"/>
    <property type="evidence" value="ECO:0007669"/>
    <property type="project" value="TreeGrafter"/>
</dbReference>
<dbReference type="GO" id="GO:0006281">
    <property type="term" value="P:DNA repair"/>
    <property type="evidence" value="ECO:0007669"/>
    <property type="project" value="UniProtKB-KW"/>
</dbReference>
<evidence type="ECO:0000256" key="5">
    <source>
        <dbReference type="ARBA" id="ARBA00022763"/>
    </source>
</evidence>
<dbReference type="GO" id="GO:0005524">
    <property type="term" value="F:ATP binding"/>
    <property type="evidence" value="ECO:0007669"/>
    <property type="project" value="UniProtKB-KW"/>
</dbReference>
<name>A0A4Q0VTW2_9BACI</name>
<dbReference type="SUPFAM" id="SSF52540">
    <property type="entry name" value="P-loop containing nucleoside triphosphate hydrolases"/>
    <property type="match status" value="1"/>
</dbReference>
<evidence type="ECO:0000256" key="3">
    <source>
        <dbReference type="ARBA" id="ARBA00021315"/>
    </source>
</evidence>
<dbReference type="InterPro" id="IPR003395">
    <property type="entry name" value="RecF/RecN/SMC_N"/>
</dbReference>
<evidence type="ECO:0000256" key="4">
    <source>
        <dbReference type="ARBA" id="ARBA00022741"/>
    </source>
</evidence>
<keyword evidence="5 9" id="KW-0227">DNA damage</keyword>
<dbReference type="Gene3D" id="3.40.50.300">
    <property type="entry name" value="P-loop containing nucleotide triphosphate hydrolases"/>
    <property type="match status" value="2"/>
</dbReference>
<protein>
    <recommendedName>
        <fullName evidence="3 9">DNA repair protein RecN</fullName>
    </recommendedName>
    <alternativeName>
        <fullName evidence="8 9">Recombination protein N</fullName>
    </alternativeName>
</protein>
<evidence type="ECO:0000313" key="12">
    <source>
        <dbReference type="Proteomes" id="UP000290649"/>
    </source>
</evidence>
<evidence type="ECO:0000256" key="8">
    <source>
        <dbReference type="ARBA" id="ARBA00033408"/>
    </source>
</evidence>
<keyword evidence="4" id="KW-0547">Nucleotide-binding</keyword>
<sequence>MLVELSIRNFAIIENLTVPFEKGLTVLTGETGAGKSIIIDAISLLIGGRGSAEFVRHGANRSEIQGLFHIDNLSHEIYYKAEQLGIEISEDQMIVLQRDITSQGKSICRVNGKLVTLGILRELGENLVDIHGQHEHQHLMQAERHLSLLDQFAGDKITSSLLEYKQLFKSFTQLSARVKQFSENEQKLAQRLDLLQYQLNEIEKAKLKPEEDIHLSEERFKLANSEKLYKTIHDSYHALYGDGKGLDWILFAMNNVEDAANLDKELKGLKETISNCYYLLEEATFSLRDYYEGIEFHPERLNMVEARLNEITQLKRKYGADVTNILEYSAKIEEEIDTLLNREEKIQELETQRDSVCEDLFVEASNLTELRQAVANELVEKIHQQLKDLFMEKTKFQVEISERSSSVRDPLINGKHVHFHEAGIDKVEFLLSTNPGEPIKPLAKIASGGEISRIMLALKSIFSIHRGITSLIFDEVDTGVSGRVAQAIAEKIYNISKNSQVLCITHLPQVAAMASSHLYISKEQLENKTVTKVTTLSKENQVEEIARMLSGAETTPLTRESAKELLSQANKIKDVYVKLTN</sequence>
<dbReference type="Pfam" id="PF02463">
    <property type="entry name" value="SMC_N"/>
    <property type="match status" value="1"/>
</dbReference>
<comment type="function">
    <text evidence="1 9">May be involved in recombinational repair of damaged DNA.</text>
</comment>
<reference evidence="11 12" key="1">
    <citation type="journal article" date="2019" name="Int. J. Syst. Evol. Microbiol.">
        <title>Anaerobacillus alkaliphilus sp. nov., a novel alkaliphilic and moderately halophilic bacterium.</title>
        <authorList>
            <person name="Borsodi A.K."/>
            <person name="Aszalos J.M."/>
            <person name="Bihari P."/>
            <person name="Nagy I."/>
            <person name="Schumann P."/>
            <person name="Sproer C."/>
            <person name="Kovacs A.L."/>
            <person name="Boka K."/>
            <person name="Dobosy P."/>
            <person name="Ovari M."/>
            <person name="Szili-Kovacs T."/>
            <person name="Toth E."/>
        </authorList>
    </citation>
    <scope>NUCLEOTIDE SEQUENCE [LARGE SCALE GENOMIC DNA]</scope>
    <source>
        <strain evidence="11 12">B16-10</strain>
    </source>
</reference>
<dbReference type="GO" id="GO:0006310">
    <property type="term" value="P:DNA recombination"/>
    <property type="evidence" value="ECO:0007669"/>
    <property type="project" value="InterPro"/>
</dbReference>
<dbReference type="PANTHER" id="PTHR11059:SF0">
    <property type="entry name" value="DNA REPAIR PROTEIN RECN"/>
    <property type="match status" value="1"/>
</dbReference>
<feature type="domain" description="RecF/RecN/SMC N-terminal" evidence="10">
    <location>
        <begin position="2"/>
        <end position="523"/>
    </location>
</feature>
<dbReference type="PIRSF" id="PIRSF003128">
    <property type="entry name" value="RecN"/>
    <property type="match status" value="1"/>
</dbReference>
<dbReference type="RefSeq" id="WP_129079035.1">
    <property type="nucleotide sequence ID" value="NZ_QOUX01000045.1"/>
</dbReference>
<dbReference type="CDD" id="cd03241">
    <property type="entry name" value="ABC_RecN"/>
    <property type="match status" value="2"/>
</dbReference>
<dbReference type="FunFam" id="3.40.50.300:FF:000319">
    <property type="entry name" value="DNA repair protein RecN"/>
    <property type="match status" value="1"/>
</dbReference>
<evidence type="ECO:0000256" key="2">
    <source>
        <dbReference type="ARBA" id="ARBA00009441"/>
    </source>
</evidence>
<comment type="caution">
    <text evidence="11">The sequence shown here is derived from an EMBL/GenBank/DDBJ whole genome shotgun (WGS) entry which is preliminary data.</text>
</comment>
<keyword evidence="7 9" id="KW-0234">DNA repair</keyword>
<gene>
    <name evidence="11" type="primary">recN</name>
    <name evidence="11" type="ORF">DS745_15020</name>
</gene>
<keyword evidence="12" id="KW-1185">Reference proteome</keyword>
<dbReference type="PANTHER" id="PTHR11059">
    <property type="entry name" value="DNA REPAIR PROTEIN RECN"/>
    <property type="match status" value="1"/>
</dbReference>
<proteinExistence type="inferred from homology"/>
<dbReference type="InterPro" id="IPR027417">
    <property type="entry name" value="P-loop_NTPase"/>
</dbReference>
<comment type="similarity">
    <text evidence="2 9">Belongs to the RecN family.</text>
</comment>
<dbReference type="OrthoDB" id="9806954at2"/>
<dbReference type="Proteomes" id="UP000290649">
    <property type="component" value="Unassembled WGS sequence"/>
</dbReference>